<dbReference type="Proteomes" id="UP000325315">
    <property type="component" value="Unassembled WGS sequence"/>
</dbReference>
<dbReference type="EMBL" id="SMMG02000004">
    <property type="protein sequence ID" value="KAA3476918.1"/>
    <property type="molecule type" value="Genomic_DNA"/>
</dbReference>
<keyword evidence="2" id="KW-1185">Reference proteome</keyword>
<name>A0A5B6W6R9_9ROSI</name>
<gene>
    <name evidence="1" type="ORF">EPI10_010849</name>
</gene>
<evidence type="ECO:0000313" key="1">
    <source>
        <dbReference type="EMBL" id="KAA3476918.1"/>
    </source>
</evidence>
<comment type="caution">
    <text evidence="1">The sequence shown here is derived from an EMBL/GenBank/DDBJ whole genome shotgun (WGS) entry which is preliminary data.</text>
</comment>
<evidence type="ECO:0000313" key="2">
    <source>
        <dbReference type="Proteomes" id="UP000325315"/>
    </source>
</evidence>
<organism evidence="1 2">
    <name type="scientific">Gossypium australe</name>
    <dbReference type="NCBI Taxonomy" id="47621"/>
    <lineage>
        <taxon>Eukaryota</taxon>
        <taxon>Viridiplantae</taxon>
        <taxon>Streptophyta</taxon>
        <taxon>Embryophyta</taxon>
        <taxon>Tracheophyta</taxon>
        <taxon>Spermatophyta</taxon>
        <taxon>Magnoliopsida</taxon>
        <taxon>eudicotyledons</taxon>
        <taxon>Gunneridae</taxon>
        <taxon>Pentapetalae</taxon>
        <taxon>rosids</taxon>
        <taxon>malvids</taxon>
        <taxon>Malvales</taxon>
        <taxon>Malvaceae</taxon>
        <taxon>Malvoideae</taxon>
        <taxon>Gossypium</taxon>
    </lineage>
</organism>
<dbReference type="AlphaFoldDB" id="A0A5B6W6R9"/>
<reference evidence="2" key="1">
    <citation type="journal article" date="2019" name="Plant Biotechnol. J.">
        <title>Genome sequencing of the Australian wild diploid species Gossypium australe highlights disease resistance and delayed gland morphogenesis.</title>
        <authorList>
            <person name="Cai Y."/>
            <person name="Cai X."/>
            <person name="Wang Q."/>
            <person name="Wang P."/>
            <person name="Zhang Y."/>
            <person name="Cai C."/>
            <person name="Xu Y."/>
            <person name="Wang K."/>
            <person name="Zhou Z."/>
            <person name="Wang C."/>
            <person name="Geng S."/>
            <person name="Li B."/>
            <person name="Dong Q."/>
            <person name="Hou Y."/>
            <person name="Wang H."/>
            <person name="Ai P."/>
            <person name="Liu Z."/>
            <person name="Yi F."/>
            <person name="Sun M."/>
            <person name="An G."/>
            <person name="Cheng J."/>
            <person name="Zhang Y."/>
            <person name="Shi Q."/>
            <person name="Xie Y."/>
            <person name="Shi X."/>
            <person name="Chang Y."/>
            <person name="Huang F."/>
            <person name="Chen Y."/>
            <person name="Hong S."/>
            <person name="Mi L."/>
            <person name="Sun Q."/>
            <person name="Zhang L."/>
            <person name="Zhou B."/>
            <person name="Peng R."/>
            <person name="Zhang X."/>
            <person name="Liu F."/>
        </authorList>
    </citation>
    <scope>NUCLEOTIDE SEQUENCE [LARGE SCALE GENOMIC DNA]</scope>
    <source>
        <strain evidence="2">cv. PA1801</strain>
    </source>
</reference>
<proteinExistence type="predicted"/>
<accession>A0A5B6W6R9</accession>
<protein>
    <submittedName>
        <fullName evidence="1">Uncharacterized protein</fullName>
    </submittedName>
</protein>
<sequence>MGRGLQLSEGYCCLPLSTVTNPFFSLNRSSQVHPWYSSEQSFNYFFQGFCYPKAIMVSMETSTKSATLVVDWEKNKMELLLKCPLAFWSKVNKKYMSSPDWTACHIMQVWYQID</sequence>